<evidence type="ECO:0000256" key="2">
    <source>
        <dbReference type="SAM" id="MobiDB-lite"/>
    </source>
</evidence>
<dbReference type="eggNOG" id="ENOG502TI32">
    <property type="taxonomic scope" value="Eukaryota"/>
</dbReference>
<evidence type="ECO:0000313" key="4">
    <source>
        <dbReference type="WBParaSite" id="Csp11.Scaffold629.g10425.t1"/>
    </source>
</evidence>
<name>A0A1I7TPA7_9PELO</name>
<feature type="compositionally biased region" description="Polar residues" evidence="2">
    <location>
        <begin position="28"/>
        <end position="38"/>
    </location>
</feature>
<proteinExistence type="predicted"/>
<dbReference type="AlphaFoldDB" id="A0A1I7TPA7"/>
<feature type="coiled-coil region" evidence="1">
    <location>
        <begin position="44"/>
        <end position="100"/>
    </location>
</feature>
<sequence>MKFISTLFKKFNKSSSSKTQKATTSSSENNIWSHNEPSNYDEKLKKFETRQKKMDEEKEMKQERRTLRRQNRFLGFQNDLEEVSEKKNQIVRRLQKQKRITEYYRRQIAEMQRLQQVSVIDN</sequence>
<evidence type="ECO:0000313" key="3">
    <source>
        <dbReference type="Proteomes" id="UP000095282"/>
    </source>
</evidence>
<protein>
    <submittedName>
        <fullName evidence="4">Uncharacterized protein</fullName>
    </submittedName>
</protein>
<feature type="compositionally biased region" description="Low complexity" evidence="2">
    <location>
        <begin position="12"/>
        <end position="27"/>
    </location>
</feature>
<organism evidence="3 4">
    <name type="scientific">Caenorhabditis tropicalis</name>
    <dbReference type="NCBI Taxonomy" id="1561998"/>
    <lineage>
        <taxon>Eukaryota</taxon>
        <taxon>Metazoa</taxon>
        <taxon>Ecdysozoa</taxon>
        <taxon>Nematoda</taxon>
        <taxon>Chromadorea</taxon>
        <taxon>Rhabditida</taxon>
        <taxon>Rhabditina</taxon>
        <taxon>Rhabditomorpha</taxon>
        <taxon>Rhabditoidea</taxon>
        <taxon>Rhabditidae</taxon>
        <taxon>Peloderinae</taxon>
        <taxon>Caenorhabditis</taxon>
    </lineage>
</organism>
<keyword evidence="3" id="KW-1185">Reference proteome</keyword>
<reference evidence="4" key="1">
    <citation type="submission" date="2016-11" db="UniProtKB">
        <authorList>
            <consortium name="WormBaseParasite"/>
        </authorList>
    </citation>
    <scope>IDENTIFICATION</scope>
</reference>
<accession>A0A1I7TPA7</accession>
<dbReference type="WBParaSite" id="Csp11.Scaffold629.g10425.t1">
    <property type="protein sequence ID" value="Csp11.Scaffold629.g10425.t1"/>
    <property type="gene ID" value="Csp11.Scaffold629.g10425"/>
</dbReference>
<keyword evidence="1" id="KW-0175">Coiled coil</keyword>
<feature type="region of interest" description="Disordered" evidence="2">
    <location>
        <begin position="12"/>
        <end position="39"/>
    </location>
</feature>
<evidence type="ECO:0000256" key="1">
    <source>
        <dbReference type="SAM" id="Coils"/>
    </source>
</evidence>
<dbReference type="Proteomes" id="UP000095282">
    <property type="component" value="Unplaced"/>
</dbReference>